<evidence type="ECO:0000313" key="2">
    <source>
        <dbReference type="Proteomes" id="UP000187059"/>
    </source>
</evidence>
<dbReference type="AlphaFoldDB" id="A0A1P8V103"/>
<evidence type="ECO:0000313" key="1">
    <source>
        <dbReference type="EMBL" id="APZ55332.1"/>
    </source>
</evidence>
<dbReference type="RefSeq" id="WP_076706262.1">
    <property type="nucleotide sequence ID" value="NZ_CP015095.1"/>
</dbReference>
<protein>
    <submittedName>
        <fullName evidence="1">Acyl dehydratase</fullName>
    </submittedName>
</protein>
<dbReference type="EMBL" id="CP015095">
    <property type="protein sequence ID" value="APZ55332.1"/>
    <property type="molecule type" value="Genomic_DNA"/>
</dbReference>
<accession>A0A1P8V103</accession>
<reference evidence="1 2" key="1">
    <citation type="submission" date="2016-04" db="EMBL/GenBank/DDBJ databases">
        <title>Deep-sea bacteria in the southern Pacific.</title>
        <authorList>
            <person name="Tang K."/>
        </authorList>
    </citation>
    <scope>NUCLEOTIDE SEQUENCE [LARGE SCALE GENOMIC DNA]</scope>
    <source>
        <strain evidence="1 2">JLT2014</strain>
        <plasmid evidence="2">ppaby4</plasmid>
    </source>
</reference>
<dbReference type="PANTHER" id="PTHR43664:SF1">
    <property type="entry name" value="BETA-METHYLMALYL-COA DEHYDRATASE"/>
    <property type="match status" value="1"/>
</dbReference>
<name>A0A1P8V103_9RHOB</name>
<gene>
    <name evidence="1" type="ORF">Ga0080574_TMP5050</name>
</gene>
<dbReference type="PANTHER" id="PTHR43664">
    <property type="entry name" value="MONOAMINE OXIDASE-RELATED"/>
    <property type="match status" value="1"/>
</dbReference>
<dbReference type="InterPro" id="IPR052342">
    <property type="entry name" value="MCH/BMMD"/>
</dbReference>
<sequence length="155" mass="17284">MAGLYFEEYTDDWERVSATRTITEEMVAEFVALCEFTSPTYTDPDYSQRLYSGRLVPGIFVLSIAEGLILNDGLTSKRGIYLLGLTPKFLKPSFAGDTIHNVVTLHSKRLTSKPDRGVVVTNHDVVNQKGEVVITYTSTRMIRTRAFVEPETAGA</sequence>
<keyword evidence="2" id="KW-1185">Reference proteome</keyword>
<geneLocation type="plasmid" evidence="2">
    <name>ppaby4</name>
</geneLocation>
<dbReference type="KEGG" id="paby:Ga0080574_TMP5050"/>
<organism evidence="1 2">
    <name type="scientific">Salipiger abyssi</name>
    <dbReference type="NCBI Taxonomy" id="1250539"/>
    <lineage>
        <taxon>Bacteria</taxon>
        <taxon>Pseudomonadati</taxon>
        <taxon>Pseudomonadota</taxon>
        <taxon>Alphaproteobacteria</taxon>
        <taxon>Rhodobacterales</taxon>
        <taxon>Roseobacteraceae</taxon>
        <taxon>Salipiger</taxon>
    </lineage>
</organism>
<dbReference type="Gene3D" id="3.10.129.10">
    <property type="entry name" value="Hotdog Thioesterase"/>
    <property type="match status" value="1"/>
</dbReference>
<proteinExistence type="predicted"/>
<dbReference type="InterPro" id="IPR029069">
    <property type="entry name" value="HotDog_dom_sf"/>
</dbReference>
<dbReference type="SUPFAM" id="SSF54637">
    <property type="entry name" value="Thioesterase/thiol ester dehydrase-isomerase"/>
    <property type="match status" value="1"/>
</dbReference>
<dbReference type="Proteomes" id="UP000187059">
    <property type="component" value="Plasmid pPABY4"/>
</dbReference>
<keyword evidence="1" id="KW-0614">Plasmid</keyword>